<sequence>MVSVKTKRELVDDITTLIGVVGDRFDDGDDGDAERDFIVDRCPARLERALRELPTLSMHLLADIAEGPVSVVGLAARSGRLKGTVSKHVQRLVAAGLVAREAIPGNRKEIQLSLTADGELVVGVHRQMHAEMDSGWRDFLLRYSSAELQVITKVLGDLAAARKVGVRLVPDQT</sequence>
<dbReference type="InterPro" id="IPR000835">
    <property type="entry name" value="HTH_MarR-typ"/>
</dbReference>
<accession>A0A100W6A6</accession>
<keyword evidence="6" id="KW-1185">Reference proteome</keyword>
<gene>
    <name evidence="5" type="ORF">RMCB_6490</name>
</gene>
<dbReference type="GO" id="GO:0003677">
    <property type="term" value="F:DNA binding"/>
    <property type="evidence" value="ECO:0007669"/>
    <property type="project" value="UniProtKB-KW"/>
</dbReference>
<dbReference type="AlphaFoldDB" id="A0A100W6A6"/>
<dbReference type="SUPFAM" id="SSF46785">
    <property type="entry name" value="Winged helix' DNA-binding domain"/>
    <property type="match status" value="1"/>
</dbReference>
<protein>
    <submittedName>
        <fullName evidence="5">MarR family transcriptional regulator</fullName>
    </submittedName>
</protein>
<dbReference type="PANTHER" id="PTHR35790">
    <property type="entry name" value="HTH-TYPE TRANSCRIPTIONAL REGULATOR PCHR"/>
    <property type="match status" value="1"/>
</dbReference>
<name>A0A100W6A6_9MYCO</name>
<dbReference type="OrthoDB" id="4717105at2"/>
<dbReference type="PANTHER" id="PTHR35790:SF4">
    <property type="entry name" value="HTH-TYPE TRANSCRIPTIONAL REGULATOR PCHR"/>
    <property type="match status" value="1"/>
</dbReference>
<comment type="caution">
    <text evidence="5">The sequence shown here is derived from an EMBL/GenBank/DDBJ whole genome shotgun (WGS) entry which is preliminary data.</text>
</comment>
<reference evidence="6" key="2">
    <citation type="submission" date="2016-02" db="EMBL/GenBank/DDBJ databases">
        <title>Draft genome sequence of five rapidly growing Mycobacterium species.</title>
        <authorList>
            <person name="Katahira K."/>
            <person name="Gotou Y."/>
            <person name="Iida K."/>
            <person name="Ogura Y."/>
            <person name="Hayashi T."/>
        </authorList>
    </citation>
    <scope>NUCLEOTIDE SEQUENCE [LARGE SCALE GENOMIC DNA]</scope>
    <source>
        <strain evidence="6">JCM15654</strain>
    </source>
</reference>
<dbReference type="GO" id="GO:0003700">
    <property type="term" value="F:DNA-binding transcription factor activity"/>
    <property type="evidence" value="ECO:0007669"/>
    <property type="project" value="InterPro"/>
</dbReference>
<dbReference type="InterPro" id="IPR023187">
    <property type="entry name" value="Tscrpt_reg_MarR-type_CS"/>
</dbReference>
<dbReference type="SMART" id="SM00347">
    <property type="entry name" value="HTH_MARR"/>
    <property type="match status" value="1"/>
</dbReference>
<dbReference type="Pfam" id="PF12802">
    <property type="entry name" value="MarR_2"/>
    <property type="match status" value="1"/>
</dbReference>
<evidence type="ECO:0000259" key="4">
    <source>
        <dbReference type="SMART" id="SM00347"/>
    </source>
</evidence>
<dbReference type="EMBL" id="BCSX01000054">
    <property type="protein sequence ID" value="GAS92394.1"/>
    <property type="molecule type" value="Genomic_DNA"/>
</dbReference>
<dbReference type="PROSITE" id="PS01117">
    <property type="entry name" value="HTH_MARR_1"/>
    <property type="match status" value="1"/>
</dbReference>
<dbReference type="Proteomes" id="UP000069620">
    <property type="component" value="Unassembled WGS sequence"/>
</dbReference>
<evidence type="ECO:0000313" key="5">
    <source>
        <dbReference type="EMBL" id="GAS92394.1"/>
    </source>
</evidence>
<keyword evidence="2" id="KW-0238">DNA-binding</keyword>
<feature type="domain" description="HTH marR-type" evidence="4">
    <location>
        <begin position="48"/>
        <end position="148"/>
    </location>
</feature>
<dbReference type="STRING" id="146020.RMCB_6490"/>
<dbReference type="InterPro" id="IPR052067">
    <property type="entry name" value="Metal_resp_HTH_trans_reg"/>
</dbReference>
<keyword evidence="3" id="KW-0804">Transcription</keyword>
<evidence type="ECO:0000256" key="1">
    <source>
        <dbReference type="ARBA" id="ARBA00023015"/>
    </source>
</evidence>
<evidence type="ECO:0000313" key="6">
    <source>
        <dbReference type="Proteomes" id="UP000069620"/>
    </source>
</evidence>
<dbReference type="InterPro" id="IPR036390">
    <property type="entry name" value="WH_DNA-bd_sf"/>
</dbReference>
<evidence type="ECO:0000256" key="3">
    <source>
        <dbReference type="ARBA" id="ARBA00023163"/>
    </source>
</evidence>
<reference evidence="6" key="1">
    <citation type="journal article" date="2016" name="Genome Announc.">
        <title>Draft Genome Sequences of Five Rapidly Growing Mycobacterium Species, M. thermoresistibile, M. fortuitum subsp. acetamidolyticum, M. canariasense, M. brisbanense, and M. novocastrense.</title>
        <authorList>
            <person name="Katahira K."/>
            <person name="Ogura Y."/>
            <person name="Gotoh Y."/>
            <person name="Hayashi T."/>
        </authorList>
    </citation>
    <scope>NUCLEOTIDE SEQUENCE [LARGE SCALE GENOMIC DNA]</scope>
    <source>
        <strain evidence="6">JCM15654</strain>
    </source>
</reference>
<evidence type="ECO:0000256" key="2">
    <source>
        <dbReference type="ARBA" id="ARBA00023125"/>
    </source>
</evidence>
<organism evidence="5 6">
    <name type="scientific">Mycolicibacterium brisbanense</name>
    <dbReference type="NCBI Taxonomy" id="146020"/>
    <lineage>
        <taxon>Bacteria</taxon>
        <taxon>Bacillati</taxon>
        <taxon>Actinomycetota</taxon>
        <taxon>Actinomycetes</taxon>
        <taxon>Mycobacteriales</taxon>
        <taxon>Mycobacteriaceae</taxon>
        <taxon>Mycolicibacterium</taxon>
    </lineage>
</organism>
<keyword evidence="1" id="KW-0805">Transcription regulation</keyword>
<proteinExistence type="predicted"/>
<dbReference type="InterPro" id="IPR036388">
    <property type="entry name" value="WH-like_DNA-bd_sf"/>
</dbReference>
<dbReference type="Gene3D" id="1.10.10.10">
    <property type="entry name" value="Winged helix-like DNA-binding domain superfamily/Winged helix DNA-binding domain"/>
    <property type="match status" value="1"/>
</dbReference>